<dbReference type="STRING" id="1193713.GCA_001636315_03909"/>
<dbReference type="KEGG" id="nmk:CHR53_06865"/>
<sequence>MYWDEIEDIKFYNGRGGKSTVIYPHYTNHEKIRIRHKKWLPTTAHSIDWFSIEEPRDMHTNLMKAWKERKCEEPKL</sequence>
<protein>
    <submittedName>
        <fullName evidence="1">Uncharacterized protein</fullName>
    </submittedName>
</protein>
<accession>A0A3Q9R0P2</accession>
<evidence type="ECO:0000313" key="2">
    <source>
        <dbReference type="Proteomes" id="UP000282892"/>
    </source>
</evidence>
<gene>
    <name evidence="1" type="ORF">CHR53_06865</name>
</gene>
<reference evidence="1 2" key="1">
    <citation type="submission" date="2017-07" db="EMBL/GenBank/DDBJ databases">
        <title>The complete genome sequence of Bacillus mesonae strain H20-5, an efficient strain improving plant abiotic stress resistance.</title>
        <authorList>
            <person name="Kim S.Y."/>
            <person name="Song H."/>
            <person name="Sang M.K."/>
            <person name="Weon H.-Y."/>
            <person name="Song J."/>
        </authorList>
    </citation>
    <scope>NUCLEOTIDE SEQUENCE [LARGE SCALE GENOMIC DNA]</scope>
    <source>
        <strain evidence="1 2">H20-5</strain>
    </source>
</reference>
<dbReference type="OrthoDB" id="2456044at2"/>
<dbReference type="EMBL" id="CP022572">
    <property type="protein sequence ID" value="AZU64880.1"/>
    <property type="molecule type" value="Genomic_DNA"/>
</dbReference>
<evidence type="ECO:0000313" key="1">
    <source>
        <dbReference type="EMBL" id="AZU64880.1"/>
    </source>
</evidence>
<organism evidence="1 2">
    <name type="scientific">Neobacillus mesonae</name>
    <dbReference type="NCBI Taxonomy" id="1193713"/>
    <lineage>
        <taxon>Bacteria</taxon>
        <taxon>Bacillati</taxon>
        <taxon>Bacillota</taxon>
        <taxon>Bacilli</taxon>
        <taxon>Bacillales</taxon>
        <taxon>Bacillaceae</taxon>
        <taxon>Neobacillus</taxon>
    </lineage>
</organism>
<proteinExistence type="predicted"/>
<dbReference type="AlphaFoldDB" id="A0A3Q9R0P2"/>
<name>A0A3Q9R0P2_9BACI</name>
<dbReference type="Proteomes" id="UP000282892">
    <property type="component" value="Chromosome"/>
</dbReference>
<keyword evidence="2" id="KW-1185">Reference proteome</keyword>